<comment type="cofactor">
    <cofactor evidence="1">
        <name>FAD</name>
        <dbReference type="ChEBI" id="CHEBI:57692"/>
    </cofactor>
</comment>
<keyword evidence="7" id="KW-1185">Reference proteome</keyword>
<dbReference type="AlphaFoldDB" id="A0A0U5GN44"/>
<dbReference type="PANTHER" id="PTHR43004:SF19">
    <property type="entry name" value="BINDING MONOOXYGENASE, PUTATIVE (JCVI)-RELATED"/>
    <property type="match status" value="1"/>
</dbReference>
<evidence type="ECO:0000259" key="5">
    <source>
        <dbReference type="Pfam" id="PF01494"/>
    </source>
</evidence>
<dbReference type="STRING" id="454130.A0A0U5GN44"/>
<organism evidence="6 7">
    <name type="scientific">Aspergillus calidoustus</name>
    <dbReference type="NCBI Taxonomy" id="454130"/>
    <lineage>
        <taxon>Eukaryota</taxon>
        <taxon>Fungi</taxon>
        <taxon>Dikarya</taxon>
        <taxon>Ascomycota</taxon>
        <taxon>Pezizomycotina</taxon>
        <taxon>Eurotiomycetes</taxon>
        <taxon>Eurotiomycetidae</taxon>
        <taxon>Eurotiales</taxon>
        <taxon>Aspergillaceae</taxon>
        <taxon>Aspergillus</taxon>
        <taxon>Aspergillus subgen. Nidulantes</taxon>
    </lineage>
</organism>
<dbReference type="GO" id="GO:0016709">
    <property type="term" value="F:oxidoreductase activity, acting on paired donors, with incorporation or reduction of molecular oxygen, NAD(P)H as one donor, and incorporation of one atom of oxygen"/>
    <property type="evidence" value="ECO:0007669"/>
    <property type="project" value="UniProtKB-ARBA"/>
</dbReference>
<dbReference type="Pfam" id="PF21274">
    <property type="entry name" value="Rng_hyd_C"/>
    <property type="match status" value="1"/>
</dbReference>
<evidence type="ECO:0000313" key="7">
    <source>
        <dbReference type="Proteomes" id="UP000054771"/>
    </source>
</evidence>
<dbReference type="OrthoDB" id="2690153at2759"/>
<evidence type="ECO:0000313" key="6">
    <source>
        <dbReference type="EMBL" id="CEL02180.1"/>
    </source>
</evidence>
<dbReference type="InterPro" id="IPR050641">
    <property type="entry name" value="RIFMO-like"/>
</dbReference>
<dbReference type="EMBL" id="CDMC01000003">
    <property type="protein sequence ID" value="CEL02180.1"/>
    <property type="molecule type" value="Genomic_DNA"/>
</dbReference>
<dbReference type="GO" id="GO:0071949">
    <property type="term" value="F:FAD binding"/>
    <property type="evidence" value="ECO:0007669"/>
    <property type="project" value="InterPro"/>
</dbReference>
<proteinExistence type="predicted"/>
<keyword evidence="3" id="KW-0274">FAD</keyword>
<dbReference type="Gene3D" id="3.40.30.120">
    <property type="match status" value="1"/>
</dbReference>
<keyword evidence="2" id="KW-0285">Flavoprotein</keyword>
<sequence>MSPEFIQTDETVLRGPQRTEFDFGDFDHSKIPLEDEAHSVIIIGSSMVGMTLGILLGSLGIKSTAFDRHPSTATHPRAALFLLRTMEIFRQLDLEHEMQAASASNFDLDAGMLLVERLIGGNVLMKMQEADPEETGKITPCKRIWLTQNMFEPLLRREAHRFGAQQVFSTRVVHYEEQDDGVIVVTQDIATGDYKKYKAKYLVACDGNRSPTRRREGIEWRGPGTFGNNVSINFRADLTPYLGSRAIHGVTYIVNEEISGGFRLENGGKRGFMILNRLRDKHNFEPDSITEKDARDAFFAASGIEDDISLVIESVSYWSVAALNCERYASRGGRVFLAGDAAHIMPPTGGMGGNTGIQDAYNLAWKLAYVLTGKASPALLTTYSTERQPAAERTMQQAFARLVNRVLEDKSVPHEAEIPDDKCELGYRYRAGAFVFPQGHDAEKTWDEPHAPSVQAGTRLPHVNLLDRSKNDKMISTLDLIRTSFVLLTGDPSSPWLSAAAAQPVPVAAYAISEHSYPLCDPAARLRSVCKFGSGEAILVRPDGLIAWRGTLPSDDHPSRVLASLLDQILAKQGK</sequence>
<dbReference type="PANTHER" id="PTHR43004">
    <property type="entry name" value="TRK SYSTEM POTASSIUM UPTAKE PROTEIN"/>
    <property type="match status" value="1"/>
</dbReference>
<dbReference type="Gene3D" id="3.30.9.10">
    <property type="entry name" value="D-Amino Acid Oxidase, subunit A, domain 2"/>
    <property type="match status" value="1"/>
</dbReference>
<dbReference type="OMA" id="STRVVHY"/>
<name>A0A0U5GN44_ASPCI</name>
<dbReference type="Gene3D" id="3.50.50.60">
    <property type="entry name" value="FAD/NAD(P)-binding domain"/>
    <property type="match status" value="1"/>
</dbReference>
<dbReference type="SUPFAM" id="SSF51905">
    <property type="entry name" value="FAD/NAD(P)-binding domain"/>
    <property type="match status" value="1"/>
</dbReference>
<dbReference type="Pfam" id="PF01494">
    <property type="entry name" value="FAD_binding_3"/>
    <property type="match status" value="1"/>
</dbReference>
<evidence type="ECO:0000256" key="2">
    <source>
        <dbReference type="ARBA" id="ARBA00022630"/>
    </source>
</evidence>
<evidence type="ECO:0000256" key="3">
    <source>
        <dbReference type="ARBA" id="ARBA00022827"/>
    </source>
</evidence>
<dbReference type="PRINTS" id="PR00420">
    <property type="entry name" value="RNGMNOXGNASE"/>
</dbReference>
<dbReference type="Proteomes" id="UP000054771">
    <property type="component" value="Unassembled WGS sequence"/>
</dbReference>
<reference evidence="7" key="1">
    <citation type="journal article" date="2016" name="Genome Announc.">
        <title>Draft genome sequences of fungus Aspergillus calidoustus.</title>
        <authorList>
            <person name="Horn F."/>
            <person name="Linde J."/>
            <person name="Mattern D.J."/>
            <person name="Walther G."/>
            <person name="Guthke R."/>
            <person name="Scherlach K."/>
            <person name="Martin K."/>
            <person name="Brakhage A.A."/>
            <person name="Petzke L."/>
            <person name="Valiante V."/>
        </authorList>
    </citation>
    <scope>NUCLEOTIDE SEQUENCE [LARGE SCALE GENOMIC DNA]</scope>
    <source>
        <strain evidence="7">SF006504</strain>
    </source>
</reference>
<feature type="domain" description="FAD-binding" evidence="5">
    <location>
        <begin position="39"/>
        <end position="398"/>
    </location>
</feature>
<protein>
    <recommendedName>
        <fullName evidence="5">FAD-binding domain-containing protein</fullName>
    </recommendedName>
</protein>
<evidence type="ECO:0000256" key="1">
    <source>
        <dbReference type="ARBA" id="ARBA00001974"/>
    </source>
</evidence>
<accession>A0A0U5GN44</accession>
<dbReference type="InterPro" id="IPR002938">
    <property type="entry name" value="FAD-bd"/>
</dbReference>
<gene>
    <name evidence="6" type="ORF">ASPCAL03352</name>
</gene>
<dbReference type="InterPro" id="IPR036188">
    <property type="entry name" value="FAD/NAD-bd_sf"/>
</dbReference>
<keyword evidence="4" id="KW-0560">Oxidoreductase</keyword>
<evidence type="ECO:0000256" key="4">
    <source>
        <dbReference type="ARBA" id="ARBA00023002"/>
    </source>
</evidence>